<dbReference type="CDD" id="cd00854">
    <property type="entry name" value="NagA"/>
    <property type="match status" value="1"/>
</dbReference>
<dbReference type="NCBIfam" id="TIGR00221">
    <property type="entry name" value="nagA"/>
    <property type="match status" value="1"/>
</dbReference>
<comment type="similarity">
    <text evidence="1 5">Belongs to the metallo-dependent hydrolases superfamily. NagA family.</text>
</comment>
<dbReference type="PIRSF" id="PIRSF038994">
    <property type="entry name" value="NagA"/>
    <property type="match status" value="1"/>
</dbReference>
<proteinExistence type="inferred from homology"/>
<keyword evidence="3 5" id="KW-0378">Hydrolase</keyword>
<evidence type="ECO:0000256" key="1">
    <source>
        <dbReference type="ARBA" id="ARBA00010716"/>
    </source>
</evidence>
<evidence type="ECO:0000256" key="5">
    <source>
        <dbReference type="PIRNR" id="PIRNR038994"/>
    </source>
</evidence>
<name>A0ABY7NQU3_9SPHN</name>
<dbReference type="EC" id="3.5.1.25" evidence="7"/>
<evidence type="ECO:0000259" key="6">
    <source>
        <dbReference type="Pfam" id="PF01979"/>
    </source>
</evidence>
<dbReference type="InterPro" id="IPR006680">
    <property type="entry name" value="Amidohydro-rel"/>
</dbReference>
<evidence type="ECO:0000256" key="4">
    <source>
        <dbReference type="ARBA" id="ARBA00023277"/>
    </source>
</evidence>
<dbReference type="InterPro" id="IPR032466">
    <property type="entry name" value="Metal_Hydrolase"/>
</dbReference>
<keyword evidence="8" id="KW-1185">Reference proteome</keyword>
<accession>A0ABY7NQU3</accession>
<organism evidence="7 8">
    <name type="scientific">Sphingomonas abietis</name>
    <dbReference type="NCBI Taxonomy" id="3012344"/>
    <lineage>
        <taxon>Bacteria</taxon>
        <taxon>Pseudomonadati</taxon>
        <taxon>Pseudomonadota</taxon>
        <taxon>Alphaproteobacteria</taxon>
        <taxon>Sphingomonadales</taxon>
        <taxon>Sphingomonadaceae</taxon>
        <taxon>Sphingomonas</taxon>
    </lineage>
</organism>
<evidence type="ECO:0000256" key="2">
    <source>
        <dbReference type="ARBA" id="ARBA00022723"/>
    </source>
</evidence>
<evidence type="ECO:0000313" key="8">
    <source>
        <dbReference type="Proteomes" id="UP001210865"/>
    </source>
</evidence>
<keyword evidence="4 5" id="KW-0119">Carbohydrate metabolism</keyword>
<dbReference type="PANTHER" id="PTHR11113:SF14">
    <property type="entry name" value="N-ACETYLGLUCOSAMINE-6-PHOSPHATE DEACETYLASE"/>
    <property type="match status" value="1"/>
</dbReference>
<dbReference type="SUPFAM" id="SSF51556">
    <property type="entry name" value="Metallo-dependent hydrolases"/>
    <property type="match status" value="1"/>
</dbReference>
<protein>
    <submittedName>
        <fullName evidence="7">N-acetylglucosamine-6-phosphate deacetylase</fullName>
        <ecNumber evidence="7">3.5.1.25</ecNumber>
    </submittedName>
</protein>
<dbReference type="Gene3D" id="2.30.40.10">
    <property type="entry name" value="Urease, subunit C, domain 1"/>
    <property type="match status" value="1"/>
</dbReference>
<dbReference type="RefSeq" id="WP_270076509.1">
    <property type="nucleotide sequence ID" value="NZ_CP115174.1"/>
</dbReference>
<keyword evidence="2" id="KW-0479">Metal-binding</keyword>
<dbReference type="Gene3D" id="3.20.20.140">
    <property type="entry name" value="Metal-dependent hydrolases"/>
    <property type="match status" value="1"/>
</dbReference>
<dbReference type="EMBL" id="CP115174">
    <property type="protein sequence ID" value="WBO21861.1"/>
    <property type="molecule type" value="Genomic_DNA"/>
</dbReference>
<dbReference type="PANTHER" id="PTHR11113">
    <property type="entry name" value="N-ACETYLGLUCOSAMINE-6-PHOSPHATE DEACETYLASE"/>
    <property type="match status" value="1"/>
</dbReference>
<evidence type="ECO:0000256" key="3">
    <source>
        <dbReference type="ARBA" id="ARBA00022801"/>
    </source>
</evidence>
<dbReference type="Pfam" id="PF01979">
    <property type="entry name" value="Amidohydro_1"/>
    <property type="match status" value="1"/>
</dbReference>
<evidence type="ECO:0000313" key="7">
    <source>
        <dbReference type="EMBL" id="WBO21861.1"/>
    </source>
</evidence>
<dbReference type="SUPFAM" id="SSF51338">
    <property type="entry name" value="Composite domain of metallo-dependent hydrolases"/>
    <property type="match status" value="1"/>
</dbReference>
<dbReference type="Proteomes" id="UP001210865">
    <property type="component" value="Chromosome"/>
</dbReference>
<reference evidence="7 8" key="1">
    <citation type="submission" date="2022-12" db="EMBL/GenBank/DDBJ databases">
        <title>Sphingomonas abieness sp. nov., an endophytic bacterium isolated from Abies koreana.</title>
        <authorList>
            <person name="Jiang L."/>
            <person name="Lee J."/>
        </authorList>
    </citation>
    <scope>NUCLEOTIDE SEQUENCE [LARGE SCALE GENOMIC DNA]</scope>
    <source>
        <strain evidence="8">PAMB 00755</strain>
    </source>
</reference>
<sequence length="377" mass="38915">METALVNARVLLPQGLREGLSVTIADGQIRSVSSEPPAGAAIVDGGGAMLLPGFIDTQVNGGGGVLFNDAPTVETIATIAQAHRRFGTTGLLPTLISDDLAVVAAAIRAVDEAIEAGVPGILGIHIEGPFLSVARRGIHDAGRLRRIDQDAIALLGSARHGRTLVTLAPECVEPGDVSALVAAGVIVAAGHSEADYDTVRHAIGEGLSGFTHLFNAMSPLANRAPGMTGAALEDDRTTAGLIVDGHHVHPAVIRIALKAKGHERLMLVTDAMALTGVDDDHFLLQGRKIMRDGDRLVDAKGTLAGSTLTMTAAVSNMIAQTGIDLRRAVAMASATPAVFLGIADRTGAIAPGLSADLILVDDDWQVKRSWIAGREAA</sequence>
<dbReference type="InterPro" id="IPR003764">
    <property type="entry name" value="GlcNAc_6-P_deAcase"/>
</dbReference>
<gene>
    <name evidence="7" type="primary">nagA</name>
    <name evidence="7" type="ORF">PBT88_17095</name>
</gene>
<dbReference type="InterPro" id="IPR011059">
    <property type="entry name" value="Metal-dep_hydrolase_composite"/>
</dbReference>
<dbReference type="GO" id="GO:0008448">
    <property type="term" value="F:N-acetylglucosamine-6-phosphate deacetylase activity"/>
    <property type="evidence" value="ECO:0007669"/>
    <property type="project" value="UniProtKB-EC"/>
</dbReference>
<feature type="domain" description="Amidohydrolase-related" evidence="6">
    <location>
        <begin position="49"/>
        <end position="372"/>
    </location>
</feature>